<evidence type="ECO:0000313" key="5">
    <source>
        <dbReference type="Proteomes" id="UP000175684"/>
    </source>
</evidence>
<gene>
    <name evidence="4" type="ORF">AL0467_0119</name>
    <name evidence="3" type="ORF">B5789_0106</name>
    <name evidence="2" type="ORF">BBK15_02525</name>
</gene>
<dbReference type="AlphaFoldDB" id="A0A076JKJ7"/>
<dbReference type="Pfam" id="PF20310">
    <property type="entry name" value="HTH_Tnp_2"/>
    <property type="match status" value="1"/>
</dbReference>
<evidence type="ECO:0000313" key="2">
    <source>
        <dbReference type="EMBL" id="OFA36166.1"/>
    </source>
</evidence>
<reference evidence="2 5" key="2">
    <citation type="submission" date="2016-07" db="EMBL/GenBank/DDBJ databases">
        <title>Draft Genome Sequence of Bifidobacterium adolescentis strain Km 4.</title>
        <authorList>
            <person name="Danilenko V.N."/>
        </authorList>
    </citation>
    <scope>NUCLEOTIDE SEQUENCE [LARGE SCALE GENOMIC DNA]</scope>
    <source>
        <strain evidence="2 5">Km 4</strain>
    </source>
</reference>
<evidence type="ECO:0000313" key="7">
    <source>
        <dbReference type="Proteomes" id="UP000193208"/>
    </source>
</evidence>
<feature type="region of interest" description="Disordered" evidence="1">
    <location>
        <begin position="124"/>
        <end position="149"/>
    </location>
</feature>
<dbReference type="EMBL" id="MAXD01000001">
    <property type="protein sequence ID" value="OFA36166.1"/>
    <property type="molecule type" value="Genomic_DNA"/>
</dbReference>
<accession>A0A076JKJ7</accession>
<evidence type="ECO:0000313" key="6">
    <source>
        <dbReference type="Proteomes" id="UP000192714"/>
    </source>
</evidence>
<evidence type="ECO:0000313" key="3">
    <source>
        <dbReference type="EMBL" id="OQM58845.1"/>
    </source>
</evidence>
<dbReference type="Proteomes" id="UP000175684">
    <property type="component" value="Unassembled WGS sequence"/>
</dbReference>
<proteinExistence type="predicted"/>
<comment type="caution">
    <text evidence="2">The sequence shown here is derived from an EMBL/GenBank/DDBJ whole genome shotgun (WGS) entry which is preliminary data.</text>
</comment>
<evidence type="ECO:0000256" key="1">
    <source>
        <dbReference type="SAM" id="MobiDB-lite"/>
    </source>
</evidence>
<dbReference type="Proteomes" id="UP000193208">
    <property type="component" value="Unassembled WGS sequence"/>
</dbReference>
<dbReference type="EMBL" id="NAQF01000001">
    <property type="protein sequence ID" value="OQM58845.1"/>
    <property type="molecule type" value="Genomic_DNA"/>
</dbReference>
<reference evidence="3 6" key="3">
    <citation type="submission" date="2017-03" db="EMBL/GenBank/DDBJ databases">
        <title>Maternal inheritance of bifidobacteria.</title>
        <authorList>
            <person name="Lugli G.A."/>
            <person name="Duranti S."/>
            <person name="Milani C."/>
            <person name="Mancabelli L."/>
        </authorList>
    </citation>
    <scope>NUCLEOTIDE SEQUENCE [LARGE SCALE GENOMIC DNA]</scope>
    <source>
        <strain evidence="3 6">1892B</strain>
    </source>
</reference>
<dbReference type="KEGG" id="badl:BADO_0088"/>
<reference evidence="4 7" key="1">
    <citation type="journal article" date="2016" name="Sci. Rep.">
        <title>Evaluation of genetic diversity among strains of the human gut commensal Bifidobacterium adolescentis.</title>
        <authorList>
            <person name="Duranti S."/>
            <person name="Milani C."/>
            <person name="Lugli G.A."/>
            <person name="Mancabelli L."/>
            <person name="Turroni F."/>
            <person name="Ferrario C."/>
            <person name="Mangifesta M."/>
            <person name="Viappiani A."/>
            <person name="Sanchez B."/>
            <person name="Margolles A."/>
            <person name="van Sinderen D."/>
            <person name="Ventura M."/>
        </authorList>
    </citation>
    <scope>NUCLEOTIDE SEQUENCE [LARGE SCALE GENOMIC DNA]</scope>
    <source>
        <strain evidence="4 7">AL46-7</strain>
    </source>
</reference>
<dbReference type="InterPro" id="IPR046929">
    <property type="entry name" value="HTH_Tnp"/>
</dbReference>
<organism evidence="2 5">
    <name type="scientific">Bifidobacterium adolescentis</name>
    <dbReference type="NCBI Taxonomy" id="1680"/>
    <lineage>
        <taxon>Bacteria</taxon>
        <taxon>Bacillati</taxon>
        <taxon>Actinomycetota</taxon>
        <taxon>Actinomycetes</taxon>
        <taxon>Bifidobacteriales</taxon>
        <taxon>Bifidobacteriaceae</taxon>
        <taxon>Bifidobacterium</taxon>
    </lineage>
</organism>
<dbReference type="EMBL" id="LNKI01000001">
    <property type="protein sequence ID" value="OSH01066.1"/>
    <property type="molecule type" value="Genomic_DNA"/>
</dbReference>
<evidence type="ECO:0000313" key="4">
    <source>
        <dbReference type="EMBL" id="OSH01066.1"/>
    </source>
</evidence>
<name>A0A076JKJ7_BIFAD</name>
<dbReference type="RefSeq" id="WP_038443839.1">
    <property type="nucleotide sequence ID" value="NZ_CP007443.1"/>
</dbReference>
<sequence length="196" mass="21985">MIDGKFTAKERAYLASLPAVKSVSPSHIRYTDRFKVEVMCRYNAGESPSAIFREAGLDPKLIGYKRVERCIARWKQQEERNKRRNEHTNHYMQDCDDELEAIELRGDDVDQSVVDLYGAGAAGTSGSDVATRNVGASGSNVVQSQGSDKLQESRASQDMLSKLAQAQLTINKCDMLIAKQALRIDELERVLRKFIQ</sequence>
<dbReference type="Proteomes" id="UP000192714">
    <property type="component" value="Unassembled WGS sequence"/>
</dbReference>
<dbReference type="PATRIC" id="fig|1680.6.peg.396"/>
<protein>
    <submittedName>
        <fullName evidence="2">Uncharacterized protein</fullName>
    </submittedName>
</protein>
<dbReference type="eggNOG" id="ENOG5032Y8E">
    <property type="taxonomic scope" value="Bacteria"/>
</dbReference>
<dbReference type="OrthoDB" id="3231571at2"/>